<comment type="PTM">
    <text evidence="5">Phosphorylated by CheA. Phosphorylation of the N-terminal regulatory domain activates the methylesterase activity.</text>
</comment>
<evidence type="ECO:0000256" key="3">
    <source>
        <dbReference type="ARBA" id="ARBA00022801"/>
    </source>
</evidence>
<comment type="similarity">
    <text evidence="5">Belongs to the CheB family.</text>
</comment>
<dbReference type="CDD" id="cd16432">
    <property type="entry name" value="CheB_Rec"/>
    <property type="match status" value="1"/>
</dbReference>
<evidence type="ECO:0000256" key="1">
    <source>
        <dbReference type="ARBA" id="ARBA00022490"/>
    </source>
</evidence>
<dbReference type="EC" id="3.5.1.44" evidence="5"/>
<comment type="domain">
    <text evidence="5">Contains a C-terminal catalytic domain, and an N-terminal region which modulates catalytic activity.</text>
</comment>
<dbReference type="SUPFAM" id="SSF52172">
    <property type="entry name" value="CheY-like"/>
    <property type="match status" value="1"/>
</dbReference>
<dbReference type="NCBIfam" id="NF001965">
    <property type="entry name" value="PRK00742.1"/>
    <property type="match status" value="1"/>
</dbReference>
<dbReference type="InterPro" id="IPR008248">
    <property type="entry name" value="CheB-like"/>
</dbReference>
<dbReference type="Pfam" id="PF01339">
    <property type="entry name" value="CheB_methylest"/>
    <property type="match status" value="1"/>
</dbReference>
<dbReference type="GO" id="GO:0050568">
    <property type="term" value="F:protein-glutamine glutaminase activity"/>
    <property type="evidence" value="ECO:0007669"/>
    <property type="project" value="UniProtKB-UniRule"/>
</dbReference>
<dbReference type="PROSITE" id="PS50110">
    <property type="entry name" value="RESPONSE_REGULATORY"/>
    <property type="match status" value="1"/>
</dbReference>
<dbReference type="Gene3D" id="3.40.50.180">
    <property type="entry name" value="Methylesterase CheB, C-terminal domain"/>
    <property type="match status" value="1"/>
</dbReference>
<evidence type="ECO:0000256" key="8">
    <source>
        <dbReference type="SAM" id="MobiDB-lite"/>
    </source>
</evidence>
<feature type="active site" evidence="5 6">
    <location>
        <position position="245"/>
    </location>
</feature>
<organism evidence="11 12">
    <name type="scientific">Novispirillum itersonii</name>
    <name type="common">Aquaspirillum itersonii</name>
    <dbReference type="NCBI Taxonomy" id="189"/>
    <lineage>
        <taxon>Bacteria</taxon>
        <taxon>Pseudomonadati</taxon>
        <taxon>Pseudomonadota</taxon>
        <taxon>Alphaproteobacteria</taxon>
        <taxon>Rhodospirillales</taxon>
        <taxon>Novispirillaceae</taxon>
        <taxon>Novispirillum</taxon>
    </lineage>
</organism>
<feature type="compositionally biased region" description="Low complexity" evidence="8">
    <location>
        <begin position="160"/>
        <end position="215"/>
    </location>
</feature>
<evidence type="ECO:0000256" key="4">
    <source>
        <dbReference type="ARBA" id="ARBA00048267"/>
    </source>
</evidence>
<feature type="domain" description="CheB-type methylesterase" evidence="10">
    <location>
        <begin position="231"/>
        <end position="428"/>
    </location>
</feature>
<evidence type="ECO:0000256" key="7">
    <source>
        <dbReference type="PROSITE-ProRule" id="PRU00169"/>
    </source>
</evidence>
<evidence type="ECO:0000259" key="10">
    <source>
        <dbReference type="PROSITE" id="PS50122"/>
    </source>
</evidence>
<accession>A0A7X0DQ77</accession>
<dbReference type="PROSITE" id="PS50122">
    <property type="entry name" value="CHEB"/>
    <property type="match status" value="1"/>
</dbReference>
<dbReference type="Gene3D" id="3.40.50.2300">
    <property type="match status" value="1"/>
</dbReference>
<evidence type="ECO:0000313" key="11">
    <source>
        <dbReference type="EMBL" id="MBB6211997.1"/>
    </source>
</evidence>
<feature type="active site" evidence="5 6">
    <location>
        <position position="274"/>
    </location>
</feature>
<dbReference type="InterPro" id="IPR000673">
    <property type="entry name" value="Sig_transdc_resp-reg_Me-estase"/>
</dbReference>
<dbReference type="SMART" id="SM00448">
    <property type="entry name" value="REC"/>
    <property type="match status" value="1"/>
</dbReference>
<feature type="region of interest" description="Disordered" evidence="8">
    <location>
        <begin position="154"/>
        <end position="233"/>
    </location>
</feature>
<dbReference type="GO" id="GO:0006935">
    <property type="term" value="P:chemotaxis"/>
    <property type="evidence" value="ECO:0007669"/>
    <property type="project" value="UniProtKB-UniRule"/>
</dbReference>
<keyword evidence="3 5" id="KW-0378">Hydrolase</keyword>
<comment type="function">
    <text evidence="5">Involved in chemotaxis. Part of a chemotaxis signal transduction system that modulates chemotaxis in response to various stimuli. Catalyzes the demethylation of specific methylglutamate residues introduced into the chemoreceptors (methyl-accepting chemotaxis proteins or MCP) by CheR. Also mediates the irreversible deamidation of specific glutamine residues to glutamic acid.</text>
</comment>
<dbReference type="Pfam" id="PF00072">
    <property type="entry name" value="Response_reg"/>
    <property type="match status" value="1"/>
</dbReference>
<evidence type="ECO:0000259" key="9">
    <source>
        <dbReference type="PROSITE" id="PS50110"/>
    </source>
</evidence>
<dbReference type="InterPro" id="IPR001789">
    <property type="entry name" value="Sig_transdc_resp-reg_receiver"/>
</dbReference>
<keyword evidence="12" id="KW-1185">Reference proteome</keyword>
<comment type="caution">
    <text evidence="11">The sequence shown here is derived from an EMBL/GenBank/DDBJ whole genome shotgun (WGS) entry which is preliminary data.</text>
</comment>
<dbReference type="GO" id="GO:0000156">
    <property type="term" value="F:phosphorelay response regulator activity"/>
    <property type="evidence" value="ECO:0007669"/>
    <property type="project" value="InterPro"/>
</dbReference>
<evidence type="ECO:0000256" key="2">
    <source>
        <dbReference type="ARBA" id="ARBA00022500"/>
    </source>
</evidence>
<reference evidence="11 12" key="1">
    <citation type="submission" date="2020-08" db="EMBL/GenBank/DDBJ databases">
        <title>Genomic Encyclopedia of Type Strains, Phase IV (KMG-IV): sequencing the most valuable type-strain genomes for metagenomic binning, comparative biology and taxonomic classification.</title>
        <authorList>
            <person name="Goeker M."/>
        </authorList>
    </citation>
    <scope>NUCLEOTIDE SEQUENCE [LARGE SCALE GENOMIC DNA]</scope>
    <source>
        <strain evidence="11 12">DSM 11590</strain>
    </source>
</reference>
<comment type="catalytic activity">
    <reaction evidence="5">
        <text>L-glutaminyl-[protein] + H2O = L-glutamyl-[protein] + NH4(+)</text>
        <dbReference type="Rhea" id="RHEA:16441"/>
        <dbReference type="Rhea" id="RHEA-COMP:10207"/>
        <dbReference type="Rhea" id="RHEA-COMP:10208"/>
        <dbReference type="ChEBI" id="CHEBI:15377"/>
        <dbReference type="ChEBI" id="CHEBI:28938"/>
        <dbReference type="ChEBI" id="CHEBI:29973"/>
        <dbReference type="ChEBI" id="CHEBI:30011"/>
        <dbReference type="EC" id="3.5.1.44"/>
    </reaction>
</comment>
<evidence type="ECO:0000256" key="5">
    <source>
        <dbReference type="HAMAP-Rule" id="MF_00099"/>
    </source>
</evidence>
<dbReference type="AlphaFoldDB" id="A0A7X0DQ77"/>
<feature type="modified residue" description="4-aspartylphosphate" evidence="5 7">
    <location>
        <position position="68"/>
    </location>
</feature>
<proteinExistence type="inferred from homology"/>
<protein>
    <recommendedName>
        <fullName evidence="5">Protein-glutamate methylesterase/protein-glutamine glutaminase</fullName>
        <ecNumber evidence="5">3.1.1.61</ecNumber>
        <ecNumber evidence="5">3.5.1.44</ecNumber>
    </recommendedName>
</protein>
<keyword evidence="2 5" id="KW-0145">Chemotaxis</keyword>
<gene>
    <name evidence="5" type="primary">cheB</name>
    <name evidence="11" type="ORF">FHS48_003443</name>
</gene>
<dbReference type="InterPro" id="IPR011006">
    <property type="entry name" value="CheY-like_superfamily"/>
</dbReference>
<dbReference type="GO" id="GO:0008984">
    <property type="term" value="F:protein-glutamate methylesterase activity"/>
    <property type="evidence" value="ECO:0007669"/>
    <property type="project" value="UniProtKB-UniRule"/>
</dbReference>
<name>A0A7X0DQ77_NOVIT</name>
<dbReference type="Proteomes" id="UP000544872">
    <property type="component" value="Unassembled WGS sequence"/>
</dbReference>
<feature type="active site" evidence="5 6">
    <location>
        <position position="370"/>
    </location>
</feature>
<dbReference type="GO" id="GO:0005737">
    <property type="term" value="C:cytoplasm"/>
    <property type="evidence" value="ECO:0007669"/>
    <property type="project" value="UniProtKB-SubCell"/>
</dbReference>
<dbReference type="SUPFAM" id="SSF52738">
    <property type="entry name" value="Methylesterase CheB, C-terminal domain"/>
    <property type="match status" value="1"/>
</dbReference>
<dbReference type="HAMAP" id="MF_00099">
    <property type="entry name" value="CheB_chemtxs"/>
    <property type="match status" value="1"/>
</dbReference>
<dbReference type="PANTHER" id="PTHR42872:SF3">
    <property type="entry name" value="PROTEIN-GLUTAMATE METHYLESTERASE_PROTEIN-GLUTAMINE GLUTAMINASE 1"/>
    <property type="match status" value="1"/>
</dbReference>
<dbReference type="InterPro" id="IPR035909">
    <property type="entry name" value="CheB_C"/>
</dbReference>
<evidence type="ECO:0000256" key="6">
    <source>
        <dbReference type="PROSITE-ProRule" id="PRU00050"/>
    </source>
</evidence>
<dbReference type="PANTHER" id="PTHR42872">
    <property type="entry name" value="PROTEIN-GLUTAMATE METHYLESTERASE/PROTEIN-GLUTAMINE GLUTAMINASE"/>
    <property type="match status" value="1"/>
</dbReference>
<comment type="catalytic activity">
    <reaction evidence="4 5">
        <text>[protein]-L-glutamate 5-O-methyl ester + H2O = L-glutamyl-[protein] + methanol + H(+)</text>
        <dbReference type="Rhea" id="RHEA:23236"/>
        <dbReference type="Rhea" id="RHEA-COMP:10208"/>
        <dbReference type="Rhea" id="RHEA-COMP:10311"/>
        <dbReference type="ChEBI" id="CHEBI:15377"/>
        <dbReference type="ChEBI" id="CHEBI:15378"/>
        <dbReference type="ChEBI" id="CHEBI:17790"/>
        <dbReference type="ChEBI" id="CHEBI:29973"/>
        <dbReference type="ChEBI" id="CHEBI:82795"/>
        <dbReference type="EC" id="3.1.1.61"/>
    </reaction>
</comment>
<keyword evidence="5 7" id="KW-0597">Phosphoprotein</keyword>
<sequence length="429" mass="44331">MSLNRDTGAGGAAEPFRVMVVDDSAVVRGLETRMLESDPSIKVVASVGNGQSALQTLDRMDIEVIVLDIEMPVMDGLEALPKILEKHPGVRVLMSSTLTQKNAEISIRAMELGATDYIPKPSSSRELTGASDFRTMLVDKVKALGLSARRGTGISPARRSFSAQQSVSGQSAGHTPFTRPAAASPAAAPAAGAPASPATAARTPFKAAASAPATAGHHSLLSPTQPISLRPAGNDRPDVVVIGSSTGGPQALFTVLGGLKKAGGIPQPILITQHMPATFTTILAEHISRIAGLTAREGQDGEKIEGGRVYIAPGDFHMTVEVRGGEKVIKLDKGPPENFCRPAVDPLFRSISAAYGRRVLACVLTGMGSDGAKGGRVIADAGGTLIAQDEASSVVWGMPGATANTGACSAILPISDVADYIYKTATRRA</sequence>
<comment type="subcellular location">
    <subcellularLocation>
        <location evidence="5">Cytoplasm</location>
    </subcellularLocation>
</comment>
<dbReference type="EMBL" id="JACIIX010000015">
    <property type="protein sequence ID" value="MBB6211997.1"/>
    <property type="molecule type" value="Genomic_DNA"/>
</dbReference>
<feature type="domain" description="Response regulatory" evidence="9">
    <location>
        <begin position="17"/>
        <end position="135"/>
    </location>
</feature>
<keyword evidence="1 5" id="KW-0963">Cytoplasm</keyword>
<dbReference type="EC" id="3.1.1.61" evidence="5"/>
<evidence type="ECO:0000313" key="12">
    <source>
        <dbReference type="Proteomes" id="UP000544872"/>
    </source>
</evidence>
<dbReference type="CDD" id="cd17541">
    <property type="entry name" value="REC_CheB-like"/>
    <property type="match status" value="1"/>
</dbReference>